<dbReference type="EMBL" id="JADGJH010005474">
    <property type="protein sequence ID" value="KAJ3080452.1"/>
    <property type="molecule type" value="Genomic_DNA"/>
</dbReference>
<evidence type="ECO:0000259" key="2">
    <source>
        <dbReference type="PROSITE" id="PS50245"/>
    </source>
</evidence>
<dbReference type="Pfam" id="PF01302">
    <property type="entry name" value="CAP_GLY"/>
    <property type="match status" value="1"/>
</dbReference>
<dbReference type="Gene3D" id="2.30.30.190">
    <property type="entry name" value="CAP Gly-rich-like domain"/>
    <property type="match status" value="1"/>
</dbReference>
<dbReference type="SUPFAM" id="SSF74924">
    <property type="entry name" value="Cap-Gly domain"/>
    <property type="match status" value="1"/>
</dbReference>
<accession>A0AAD5SP59</accession>
<dbReference type="InterPro" id="IPR000938">
    <property type="entry name" value="CAP-Gly_domain"/>
</dbReference>
<dbReference type="SMART" id="SM01052">
    <property type="entry name" value="CAP_GLY"/>
    <property type="match status" value="1"/>
</dbReference>
<dbReference type="InterPro" id="IPR036859">
    <property type="entry name" value="CAP-Gly_dom_sf"/>
</dbReference>
<feature type="compositionally biased region" description="Polar residues" evidence="1">
    <location>
        <begin position="85"/>
        <end position="95"/>
    </location>
</feature>
<keyword evidence="4" id="KW-1185">Reference proteome</keyword>
<evidence type="ECO:0000313" key="3">
    <source>
        <dbReference type="EMBL" id="KAJ3080452.1"/>
    </source>
</evidence>
<dbReference type="PANTHER" id="PTHR18916">
    <property type="entry name" value="DYNACTIN 1-RELATED MICROTUBULE-BINDING"/>
    <property type="match status" value="1"/>
</dbReference>
<evidence type="ECO:0000256" key="1">
    <source>
        <dbReference type="SAM" id="MobiDB-lite"/>
    </source>
</evidence>
<comment type="caution">
    <text evidence="3">The sequence shown here is derived from an EMBL/GenBank/DDBJ whole genome shotgun (WGS) entry which is preliminary data.</text>
</comment>
<organism evidence="3 4">
    <name type="scientific">Physocladia obscura</name>
    <dbReference type="NCBI Taxonomy" id="109957"/>
    <lineage>
        <taxon>Eukaryota</taxon>
        <taxon>Fungi</taxon>
        <taxon>Fungi incertae sedis</taxon>
        <taxon>Chytridiomycota</taxon>
        <taxon>Chytridiomycota incertae sedis</taxon>
        <taxon>Chytridiomycetes</taxon>
        <taxon>Chytridiales</taxon>
        <taxon>Chytriomycetaceae</taxon>
        <taxon>Physocladia</taxon>
    </lineage>
</organism>
<evidence type="ECO:0000313" key="4">
    <source>
        <dbReference type="Proteomes" id="UP001211907"/>
    </source>
</evidence>
<dbReference type="AlphaFoldDB" id="A0AAD5SP59"/>
<dbReference type="Proteomes" id="UP001211907">
    <property type="component" value="Unassembled WGS sequence"/>
</dbReference>
<feature type="region of interest" description="Disordered" evidence="1">
    <location>
        <begin position="85"/>
        <end position="129"/>
    </location>
</feature>
<protein>
    <submittedName>
        <fullName evidence="3">Dynactin subunit 1</fullName>
    </submittedName>
</protein>
<feature type="domain" description="CAP-Gly" evidence="2">
    <location>
        <begin position="29"/>
        <end position="71"/>
    </location>
</feature>
<dbReference type="PROSITE" id="PS50245">
    <property type="entry name" value="CAP_GLY_2"/>
    <property type="match status" value="1"/>
</dbReference>
<feature type="compositionally biased region" description="Polar residues" evidence="1">
    <location>
        <begin position="120"/>
        <end position="129"/>
    </location>
</feature>
<gene>
    <name evidence="3" type="primary">DCTN1</name>
    <name evidence="3" type="ORF">HK100_010136</name>
</gene>
<reference evidence="3" key="1">
    <citation type="submission" date="2020-05" db="EMBL/GenBank/DDBJ databases">
        <title>Phylogenomic resolution of chytrid fungi.</title>
        <authorList>
            <person name="Stajich J.E."/>
            <person name="Amses K."/>
            <person name="Simmons R."/>
            <person name="Seto K."/>
            <person name="Myers J."/>
            <person name="Bonds A."/>
            <person name="Quandt C.A."/>
            <person name="Barry K."/>
            <person name="Liu P."/>
            <person name="Grigoriev I."/>
            <person name="Longcore J.E."/>
            <person name="James T.Y."/>
        </authorList>
    </citation>
    <scope>NUCLEOTIDE SEQUENCE</scope>
    <source>
        <strain evidence="3">JEL0513</strain>
    </source>
</reference>
<name>A0AAD5SP59_9FUNG</name>
<sequence length="156" mass="16758">MDTNKVKVGNRVSVVCDGIRSEGTLRYIGKTRLGAGQWFGVEVAKRKGNSDGSVDGVRYFHCAPSAGVFVRESAISLVSPIPATTPTRRVQQNPIKSPRSLSPAAPSNSKSFSRNKSKHANGNLSTQTDQTSVEIQLDMSLVQQLHVTQIPAANLP</sequence>
<proteinExistence type="predicted"/>